<sequence length="282" mass="32525">MLLIAPSVLIICSLLVYPVLYGVWLSLFKKHSFFPDQRFVGITNYIYLMKNPDFWMSVWYGTVYSVSTIFFQIIIGIVAALIVNEAFKGRNFVRGVILFPYVIPTVVAIILWKWLLNDQFGLVNYLLLSVGIVEDPISWMGMDHIMTSLILISIWEFFPFVVLSVLARMQTIPPVLYSAAKVDGAGPFRRFIHVTLPQLRNVLFVVILLRSIWMFTKFDTVWLLTQGGGADKYIRTLPVYAYMRTFMYYQAGLGSALGVIMFIILIVATTIYFKMFRREEEI</sequence>
<evidence type="ECO:0000256" key="1">
    <source>
        <dbReference type="ARBA" id="ARBA00004651"/>
    </source>
</evidence>
<comment type="caution">
    <text evidence="9">The sequence shown here is derived from an EMBL/GenBank/DDBJ whole genome shotgun (WGS) entry which is preliminary data.</text>
</comment>
<dbReference type="PROSITE" id="PS50928">
    <property type="entry name" value="ABC_TM1"/>
    <property type="match status" value="1"/>
</dbReference>
<evidence type="ECO:0000256" key="7">
    <source>
        <dbReference type="SAM" id="Phobius"/>
    </source>
</evidence>
<dbReference type="InterPro" id="IPR000515">
    <property type="entry name" value="MetI-like"/>
</dbReference>
<evidence type="ECO:0000256" key="5">
    <source>
        <dbReference type="ARBA" id="ARBA00022989"/>
    </source>
</evidence>
<dbReference type="AlphaFoldDB" id="A0A0F9E8K5"/>
<keyword evidence="2" id="KW-0813">Transport</keyword>
<evidence type="ECO:0000259" key="8">
    <source>
        <dbReference type="PROSITE" id="PS50928"/>
    </source>
</evidence>
<comment type="subcellular location">
    <subcellularLocation>
        <location evidence="1">Cell membrane</location>
        <topology evidence="1">Multi-pass membrane protein</topology>
    </subcellularLocation>
</comment>
<feature type="transmembrane region" description="Helical" evidence="7">
    <location>
        <begin position="58"/>
        <end position="83"/>
    </location>
</feature>
<evidence type="ECO:0000256" key="3">
    <source>
        <dbReference type="ARBA" id="ARBA00022475"/>
    </source>
</evidence>
<feature type="transmembrane region" description="Helical" evidence="7">
    <location>
        <begin position="199"/>
        <end position="216"/>
    </location>
</feature>
<dbReference type="SUPFAM" id="SSF161098">
    <property type="entry name" value="MetI-like"/>
    <property type="match status" value="1"/>
</dbReference>
<feature type="transmembrane region" description="Helical" evidence="7">
    <location>
        <begin position="7"/>
        <end position="27"/>
    </location>
</feature>
<reference evidence="9" key="1">
    <citation type="journal article" date="2015" name="Nature">
        <title>Complex archaea that bridge the gap between prokaryotes and eukaryotes.</title>
        <authorList>
            <person name="Spang A."/>
            <person name="Saw J.H."/>
            <person name="Jorgensen S.L."/>
            <person name="Zaremba-Niedzwiedzka K."/>
            <person name="Martijn J."/>
            <person name="Lind A.E."/>
            <person name="van Eijk R."/>
            <person name="Schleper C."/>
            <person name="Guy L."/>
            <person name="Ettema T.J."/>
        </authorList>
    </citation>
    <scope>NUCLEOTIDE SEQUENCE</scope>
</reference>
<dbReference type="Pfam" id="PF00528">
    <property type="entry name" value="BPD_transp_1"/>
    <property type="match status" value="1"/>
</dbReference>
<accession>A0A0F9E8K5</accession>
<name>A0A0F9E8K5_9ZZZZ</name>
<dbReference type="PANTHER" id="PTHR43005">
    <property type="entry name" value="BLR7065 PROTEIN"/>
    <property type="match status" value="1"/>
</dbReference>
<proteinExistence type="predicted"/>
<evidence type="ECO:0000256" key="6">
    <source>
        <dbReference type="ARBA" id="ARBA00023136"/>
    </source>
</evidence>
<evidence type="ECO:0000256" key="4">
    <source>
        <dbReference type="ARBA" id="ARBA00022692"/>
    </source>
</evidence>
<dbReference type="PANTHER" id="PTHR43005:SF1">
    <property type="entry name" value="SPERMIDINE_PUTRESCINE TRANSPORT SYSTEM PERMEASE PROTEIN"/>
    <property type="match status" value="1"/>
</dbReference>
<dbReference type="GO" id="GO:0005886">
    <property type="term" value="C:plasma membrane"/>
    <property type="evidence" value="ECO:0007669"/>
    <property type="project" value="UniProtKB-SubCell"/>
</dbReference>
<feature type="transmembrane region" description="Helical" evidence="7">
    <location>
        <begin position="145"/>
        <end position="167"/>
    </location>
</feature>
<dbReference type="EMBL" id="LAZR01025922">
    <property type="protein sequence ID" value="KKL70358.1"/>
    <property type="molecule type" value="Genomic_DNA"/>
</dbReference>
<dbReference type="Gene3D" id="1.10.3720.10">
    <property type="entry name" value="MetI-like"/>
    <property type="match status" value="1"/>
</dbReference>
<protein>
    <recommendedName>
        <fullName evidence="8">ABC transmembrane type-1 domain-containing protein</fullName>
    </recommendedName>
</protein>
<feature type="transmembrane region" description="Helical" evidence="7">
    <location>
        <begin position="95"/>
        <end position="115"/>
    </location>
</feature>
<dbReference type="CDD" id="cd06261">
    <property type="entry name" value="TM_PBP2"/>
    <property type="match status" value="1"/>
</dbReference>
<gene>
    <name evidence="9" type="ORF">LCGC14_2105710</name>
</gene>
<evidence type="ECO:0000313" key="9">
    <source>
        <dbReference type="EMBL" id="KKL70358.1"/>
    </source>
</evidence>
<organism evidence="9">
    <name type="scientific">marine sediment metagenome</name>
    <dbReference type="NCBI Taxonomy" id="412755"/>
    <lineage>
        <taxon>unclassified sequences</taxon>
        <taxon>metagenomes</taxon>
        <taxon>ecological metagenomes</taxon>
    </lineage>
</organism>
<feature type="domain" description="ABC transmembrane type-1" evidence="8">
    <location>
        <begin position="58"/>
        <end position="272"/>
    </location>
</feature>
<dbReference type="GO" id="GO:0055085">
    <property type="term" value="P:transmembrane transport"/>
    <property type="evidence" value="ECO:0007669"/>
    <property type="project" value="InterPro"/>
</dbReference>
<keyword evidence="5 7" id="KW-1133">Transmembrane helix</keyword>
<evidence type="ECO:0000256" key="2">
    <source>
        <dbReference type="ARBA" id="ARBA00022448"/>
    </source>
</evidence>
<keyword evidence="6 7" id="KW-0472">Membrane</keyword>
<keyword evidence="3" id="KW-1003">Cell membrane</keyword>
<dbReference type="InterPro" id="IPR035906">
    <property type="entry name" value="MetI-like_sf"/>
</dbReference>
<feature type="transmembrane region" description="Helical" evidence="7">
    <location>
        <begin position="247"/>
        <end position="273"/>
    </location>
</feature>
<keyword evidence="4 7" id="KW-0812">Transmembrane</keyword>